<feature type="domain" description="Aminoglycoside phosphotransferase" evidence="2">
    <location>
        <begin position="76"/>
        <end position="310"/>
    </location>
</feature>
<dbReference type="Proteomes" id="UP001501020">
    <property type="component" value="Unassembled WGS sequence"/>
</dbReference>
<keyword evidence="4" id="KW-1185">Reference proteome</keyword>
<dbReference type="SUPFAM" id="SSF56112">
    <property type="entry name" value="Protein kinase-like (PK-like)"/>
    <property type="match status" value="1"/>
</dbReference>
<proteinExistence type="predicted"/>
<sequence length="395" mass="42154">MPTSRSADEHGAGKHGADQHGAGKHGADQHSVDQHSADPSPAGENGGGRPSDQGPPPRLLKRWGLDATQVPEALIGGSGGRCWRVRTSGGPFLLKEYAPADRRRVLFQHEVTGALDAAGLPVLAPSPARTGRTLVTAAGHGYALYPWVAGRERGGLELTFRQCEELGDLLGRLHAELERITPPVQQSLLVPTPRAADAAAAVEAMLEAVPADSGTDFDALTGRRLRERRALLAEFAGHQPPEIEVSMVGHLHGAFHAGHLRYAGAGNVTAVLGWDALTTGPVAGEVVRAAARLFACEDERGLDLDRVQAFVRGHRAAFPLDAGQIQSAVHREWWERLCDVAPLRYRYLGEEGAGERRAAALVSWWSAQLEYTLDAFAAPYTDAYAEAPGDSPAYG</sequence>
<feature type="compositionally biased region" description="Basic and acidic residues" evidence="1">
    <location>
        <begin position="1"/>
        <end position="18"/>
    </location>
</feature>
<protein>
    <submittedName>
        <fullName evidence="3">Phosphotransferase</fullName>
    </submittedName>
</protein>
<reference evidence="4" key="1">
    <citation type="journal article" date="2019" name="Int. J. Syst. Evol. Microbiol.">
        <title>The Global Catalogue of Microorganisms (GCM) 10K type strain sequencing project: providing services to taxonomists for standard genome sequencing and annotation.</title>
        <authorList>
            <consortium name="The Broad Institute Genomics Platform"/>
            <consortium name="The Broad Institute Genome Sequencing Center for Infectious Disease"/>
            <person name="Wu L."/>
            <person name="Ma J."/>
        </authorList>
    </citation>
    <scope>NUCLEOTIDE SEQUENCE [LARGE SCALE GENOMIC DNA]</scope>
    <source>
        <strain evidence="4">JCM 13850</strain>
    </source>
</reference>
<feature type="compositionally biased region" description="Basic and acidic residues" evidence="1">
    <location>
        <begin position="25"/>
        <end position="36"/>
    </location>
</feature>
<accession>A0ABP5JZD5</accession>
<name>A0ABP5JZD5_9ACTN</name>
<evidence type="ECO:0000259" key="2">
    <source>
        <dbReference type="Pfam" id="PF01636"/>
    </source>
</evidence>
<dbReference type="InterPro" id="IPR011009">
    <property type="entry name" value="Kinase-like_dom_sf"/>
</dbReference>
<dbReference type="Pfam" id="PF01636">
    <property type="entry name" value="APH"/>
    <property type="match status" value="1"/>
</dbReference>
<evidence type="ECO:0000256" key="1">
    <source>
        <dbReference type="SAM" id="MobiDB-lite"/>
    </source>
</evidence>
<organism evidence="3 4">
    <name type="scientific">Actinomadura napierensis</name>
    <dbReference type="NCBI Taxonomy" id="267854"/>
    <lineage>
        <taxon>Bacteria</taxon>
        <taxon>Bacillati</taxon>
        <taxon>Actinomycetota</taxon>
        <taxon>Actinomycetes</taxon>
        <taxon>Streptosporangiales</taxon>
        <taxon>Thermomonosporaceae</taxon>
        <taxon>Actinomadura</taxon>
    </lineage>
</organism>
<evidence type="ECO:0000313" key="4">
    <source>
        <dbReference type="Proteomes" id="UP001501020"/>
    </source>
</evidence>
<feature type="region of interest" description="Disordered" evidence="1">
    <location>
        <begin position="1"/>
        <end position="61"/>
    </location>
</feature>
<dbReference type="Gene3D" id="3.90.1200.10">
    <property type="match status" value="1"/>
</dbReference>
<comment type="caution">
    <text evidence="3">The sequence shown here is derived from an EMBL/GenBank/DDBJ whole genome shotgun (WGS) entry which is preliminary data.</text>
</comment>
<gene>
    <name evidence="3" type="ORF">GCM10009727_11470</name>
</gene>
<evidence type="ECO:0000313" key="3">
    <source>
        <dbReference type="EMBL" id="GAA2124210.1"/>
    </source>
</evidence>
<dbReference type="EMBL" id="BAAAMR010000006">
    <property type="protein sequence ID" value="GAA2124210.1"/>
    <property type="molecule type" value="Genomic_DNA"/>
</dbReference>
<dbReference type="InterPro" id="IPR002575">
    <property type="entry name" value="Aminoglycoside_PTrfase"/>
</dbReference>
<dbReference type="Gene3D" id="3.30.200.20">
    <property type="entry name" value="Phosphorylase Kinase, domain 1"/>
    <property type="match status" value="1"/>
</dbReference>
<dbReference type="RefSeq" id="WP_344262221.1">
    <property type="nucleotide sequence ID" value="NZ_BAAAMR010000006.1"/>
</dbReference>